<evidence type="ECO:0000313" key="2">
    <source>
        <dbReference type="EMBL" id="KAJ7642851.1"/>
    </source>
</evidence>
<name>A0AAD7C9C7_MYCRO</name>
<feature type="domain" description="BRCT" evidence="1">
    <location>
        <begin position="3"/>
        <end position="90"/>
    </location>
</feature>
<evidence type="ECO:0000313" key="3">
    <source>
        <dbReference type="Proteomes" id="UP001221757"/>
    </source>
</evidence>
<organism evidence="2 3">
    <name type="scientific">Mycena rosella</name>
    <name type="common">Pink bonnet</name>
    <name type="synonym">Agaricus rosellus</name>
    <dbReference type="NCBI Taxonomy" id="1033263"/>
    <lineage>
        <taxon>Eukaryota</taxon>
        <taxon>Fungi</taxon>
        <taxon>Dikarya</taxon>
        <taxon>Basidiomycota</taxon>
        <taxon>Agaricomycotina</taxon>
        <taxon>Agaricomycetes</taxon>
        <taxon>Agaricomycetidae</taxon>
        <taxon>Agaricales</taxon>
        <taxon>Marasmiineae</taxon>
        <taxon>Mycenaceae</taxon>
        <taxon>Mycena</taxon>
    </lineage>
</organism>
<dbReference type="PANTHER" id="PTHR47667:SF1">
    <property type="entry name" value="REGULATOR OF TY1 TRANSPOSITION PROTEIN 107"/>
    <property type="match status" value="1"/>
</dbReference>
<dbReference type="PROSITE" id="PS50172">
    <property type="entry name" value="BRCT"/>
    <property type="match status" value="2"/>
</dbReference>
<dbReference type="Proteomes" id="UP001221757">
    <property type="component" value="Unassembled WGS sequence"/>
</dbReference>
<proteinExistence type="predicted"/>
<dbReference type="EMBL" id="JARKIE010000414">
    <property type="protein sequence ID" value="KAJ7642851.1"/>
    <property type="molecule type" value="Genomic_DNA"/>
</dbReference>
<dbReference type="Pfam" id="PF00533">
    <property type="entry name" value="BRCT"/>
    <property type="match status" value="1"/>
</dbReference>
<dbReference type="InterPro" id="IPR036420">
    <property type="entry name" value="BRCT_dom_sf"/>
</dbReference>
<reference evidence="2" key="1">
    <citation type="submission" date="2023-03" db="EMBL/GenBank/DDBJ databases">
        <title>Massive genome expansion in bonnet fungi (Mycena s.s.) driven by repeated elements and novel gene families across ecological guilds.</title>
        <authorList>
            <consortium name="Lawrence Berkeley National Laboratory"/>
            <person name="Harder C.B."/>
            <person name="Miyauchi S."/>
            <person name="Viragh M."/>
            <person name="Kuo A."/>
            <person name="Thoen E."/>
            <person name="Andreopoulos B."/>
            <person name="Lu D."/>
            <person name="Skrede I."/>
            <person name="Drula E."/>
            <person name="Henrissat B."/>
            <person name="Morin E."/>
            <person name="Kohler A."/>
            <person name="Barry K."/>
            <person name="LaButti K."/>
            <person name="Morin E."/>
            <person name="Salamov A."/>
            <person name="Lipzen A."/>
            <person name="Mereny Z."/>
            <person name="Hegedus B."/>
            <person name="Baldrian P."/>
            <person name="Stursova M."/>
            <person name="Weitz H."/>
            <person name="Taylor A."/>
            <person name="Grigoriev I.V."/>
            <person name="Nagy L.G."/>
            <person name="Martin F."/>
            <person name="Kauserud H."/>
        </authorList>
    </citation>
    <scope>NUCLEOTIDE SEQUENCE</scope>
    <source>
        <strain evidence="2">CBHHK067</strain>
    </source>
</reference>
<comment type="caution">
    <text evidence="2">The sequence shown here is derived from an EMBL/GenBank/DDBJ whole genome shotgun (WGS) entry which is preliminary data.</text>
</comment>
<feature type="domain" description="BRCT" evidence="1">
    <location>
        <begin position="91"/>
        <end position="177"/>
    </location>
</feature>
<keyword evidence="3" id="KW-1185">Reference proteome</keyword>
<dbReference type="PANTHER" id="PTHR47667">
    <property type="entry name" value="REGULATOR OF TY1 TRANSPOSITION PROTEIN 107"/>
    <property type="match status" value="1"/>
</dbReference>
<dbReference type="Gene3D" id="3.40.50.10190">
    <property type="entry name" value="BRCT domain"/>
    <property type="match status" value="1"/>
</dbReference>
<dbReference type="InterPro" id="IPR053036">
    <property type="entry name" value="CellCycle_DNARepair_Reg"/>
</dbReference>
<dbReference type="SMART" id="SM00292">
    <property type="entry name" value="BRCT"/>
    <property type="match status" value="2"/>
</dbReference>
<dbReference type="SUPFAM" id="SSF52113">
    <property type="entry name" value="BRCT domain"/>
    <property type="match status" value="2"/>
</dbReference>
<dbReference type="CDD" id="cd00027">
    <property type="entry name" value="BRCT"/>
    <property type="match status" value="1"/>
</dbReference>
<dbReference type="InterPro" id="IPR001357">
    <property type="entry name" value="BRCT_dom"/>
</dbReference>
<sequence length="681" mass="76419">MAVDGQLFRGVKYWICSSLPGTEQARLRHDLDGNGAQHASELKLATRVLTNRVHFSEFQGPECKAALVTPQWVYDSVNAGMKQLSKYYSADPAMLFSSLVISAVGVSATHANLIRTIVTKFGGQWTATLTKQITHLIVDTLLDSSLPINSHIIVVSHAWFSDSLELESLQDTAQYELLRRKGTSSSASAAHQLTTPSKAQIRTPTIPRESLPFLPFEILCKIHLICRDLAFDEATRYISTLLGLSQVCQRWRGITHCNSPLWTHISLDFHTKKSYNRLVKLVESRWIARSGSHPLTVNIRSYYPRSPNPAMDFLVAHAPRIRDLSLRLAAEQFHSFFRIAPKSFPTLETVTLSVIPTSDLVFDPNLGMTRSEYFAVDMAYGDVDPGMLWGNMNFPISVFKNAPKLRGITINTGGDMDPHILRLPWTSLTHVDLRYVAMGVHDTRRLLPLLVNVVEFNSSTGPLQGRIMPPVSAFKLPIQKLTWTGLRVCDISIFIPLILPNLKSLDMREGSGRSLLVLQEHSSFALQELTLTFFELSFPVLSKVARATPSITTLELRLSTALTEQLMEFLTFDDRKPILPHLKNLTLFDRCPHPYFSERTMMRMVESRWSPGTVPPCYALHHVDIWLQTSQGHPAWFASKAIVPGGISIIPPLAPAVRNLILDRIAEMNEEGLSFSYRAMV</sequence>
<accession>A0AAD7C9C7</accession>
<dbReference type="SUPFAM" id="SSF52047">
    <property type="entry name" value="RNI-like"/>
    <property type="match status" value="1"/>
</dbReference>
<protein>
    <recommendedName>
        <fullName evidence="1">BRCT domain-containing protein</fullName>
    </recommendedName>
</protein>
<gene>
    <name evidence="2" type="ORF">B0H17DRAFT_1148747</name>
</gene>
<dbReference type="AlphaFoldDB" id="A0AAD7C9C7"/>
<evidence type="ECO:0000259" key="1">
    <source>
        <dbReference type="PROSITE" id="PS50172"/>
    </source>
</evidence>